<keyword evidence="2" id="KW-1185">Reference proteome</keyword>
<evidence type="ECO:0008006" key="3">
    <source>
        <dbReference type="Google" id="ProtNLM"/>
    </source>
</evidence>
<evidence type="ECO:0000313" key="2">
    <source>
        <dbReference type="Proteomes" id="UP001597083"/>
    </source>
</evidence>
<feature type="non-terminal residue" evidence="1">
    <location>
        <position position="84"/>
    </location>
</feature>
<dbReference type="Proteomes" id="UP001597083">
    <property type="component" value="Unassembled WGS sequence"/>
</dbReference>
<dbReference type="InterPro" id="IPR027417">
    <property type="entry name" value="P-loop_NTPase"/>
</dbReference>
<proteinExistence type="predicted"/>
<name>A0ABW3CGB1_9ACTN</name>
<evidence type="ECO:0000313" key="1">
    <source>
        <dbReference type="EMBL" id="MFD0853520.1"/>
    </source>
</evidence>
<accession>A0ABW3CGB1</accession>
<protein>
    <recommendedName>
        <fullName evidence="3">AAA family ATPase</fullName>
    </recommendedName>
</protein>
<sequence length="84" mass="8611">MPRHSTLVIVLSGPIGVGKTSLAEALTRSGATHLSTSALLAGSGLAQRTRLQQLGATPRFKGGDRICEAIAEHCAVTALTVDCV</sequence>
<dbReference type="EMBL" id="JBHTIR010002235">
    <property type="protein sequence ID" value="MFD0853520.1"/>
    <property type="molecule type" value="Genomic_DNA"/>
</dbReference>
<dbReference type="SUPFAM" id="SSF52540">
    <property type="entry name" value="P-loop containing nucleoside triphosphate hydrolases"/>
    <property type="match status" value="1"/>
</dbReference>
<gene>
    <name evidence="1" type="ORF">ACFQ07_14880</name>
</gene>
<reference evidence="2" key="1">
    <citation type="journal article" date="2019" name="Int. J. Syst. Evol. Microbiol.">
        <title>The Global Catalogue of Microorganisms (GCM) 10K type strain sequencing project: providing services to taxonomists for standard genome sequencing and annotation.</title>
        <authorList>
            <consortium name="The Broad Institute Genomics Platform"/>
            <consortium name="The Broad Institute Genome Sequencing Center for Infectious Disease"/>
            <person name="Wu L."/>
            <person name="Ma J."/>
        </authorList>
    </citation>
    <scope>NUCLEOTIDE SEQUENCE [LARGE SCALE GENOMIC DNA]</scope>
    <source>
        <strain evidence="2">JCM 31696</strain>
    </source>
</reference>
<organism evidence="1 2">
    <name type="scientific">Actinomadura adrarensis</name>
    <dbReference type="NCBI Taxonomy" id="1819600"/>
    <lineage>
        <taxon>Bacteria</taxon>
        <taxon>Bacillati</taxon>
        <taxon>Actinomycetota</taxon>
        <taxon>Actinomycetes</taxon>
        <taxon>Streptosporangiales</taxon>
        <taxon>Thermomonosporaceae</taxon>
        <taxon>Actinomadura</taxon>
    </lineage>
</organism>
<comment type="caution">
    <text evidence="1">The sequence shown here is derived from an EMBL/GenBank/DDBJ whole genome shotgun (WGS) entry which is preliminary data.</text>
</comment>
<dbReference type="Gene3D" id="3.40.50.300">
    <property type="entry name" value="P-loop containing nucleotide triphosphate hydrolases"/>
    <property type="match status" value="1"/>
</dbReference>